<dbReference type="EMBL" id="LJSK01000239">
    <property type="protein sequence ID" value="KPI84687.1"/>
    <property type="molecule type" value="Genomic_DNA"/>
</dbReference>
<accession>A0A0N0P4C9</accession>
<sequence length="420" mass="43048">MMYSSDDPRRAHLPSGQHPVNVAYAQSPENSQVSVTSAPEGSYVFLMQQPFCSQFPSIVPASNNTMEFGNNRVLAADTGLRCAIADASNISATVVPGNAFPMGSVSMMKTSHPSPYNPAGMNPGTSFQSPCSNLTPLLSQSSSPQLPTQPQTMQQHFVVQQQLNNPQTFAQQSGGAVPAATRTVMLFTADPSTASNGSFYFHPASPQMAAAAAMQGSPAQIISPLQLSSPNPQGGNVQGQLAYLVNSSAPPGVMSFSAYPEQFVAFQGPATWAGSTPVTMQHHGPHAPPSSQSCLAVSSSGSAVPMQSVMSYTPPDANTPLSSTAAAVPRHIPGGGGNSSSNNGNASGLPAAGGSPGGAQPAALGVRSFMAPKPVGSCMVRDTPLIPNIPPLALPCPAWGKIPTASMPGHMDIKAAAMPQ</sequence>
<feature type="region of interest" description="Disordered" evidence="1">
    <location>
        <begin position="307"/>
        <end position="360"/>
    </location>
</feature>
<feature type="compositionally biased region" description="Low complexity" evidence="1">
    <location>
        <begin position="339"/>
        <end position="360"/>
    </location>
</feature>
<dbReference type="VEuPathDB" id="TriTrypDB:Lsey_0239_0050"/>
<evidence type="ECO:0000313" key="3">
    <source>
        <dbReference type="Proteomes" id="UP000038009"/>
    </source>
</evidence>
<feature type="region of interest" description="Disordered" evidence="1">
    <location>
        <begin position="278"/>
        <end position="297"/>
    </location>
</feature>
<keyword evidence="3" id="KW-1185">Reference proteome</keyword>
<name>A0A0N0P4C9_LEPSE</name>
<gene>
    <name evidence="2" type="ORF">ABL78_6256</name>
</gene>
<proteinExistence type="predicted"/>
<evidence type="ECO:0000256" key="1">
    <source>
        <dbReference type="SAM" id="MobiDB-lite"/>
    </source>
</evidence>
<comment type="caution">
    <text evidence="2">The sequence shown here is derived from an EMBL/GenBank/DDBJ whole genome shotgun (WGS) entry which is preliminary data.</text>
</comment>
<organism evidence="2 3">
    <name type="scientific">Leptomonas seymouri</name>
    <dbReference type="NCBI Taxonomy" id="5684"/>
    <lineage>
        <taxon>Eukaryota</taxon>
        <taxon>Discoba</taxon>
        <taxon>Euglenozoa</taxon>
        <taxon>Kinetoplastea</taxon>
        <taxon>Metakinetoplastina</taxon>
        <taxon>Trypanosomatida</taxon>
        <taxon>Trypanosomatidae</taxon>
        <taxon>Leishmaniinae</taxon>
        <taxon>Leptomonas</taxon>
    </lineage>
</organism>
<dbReference type="OrthoDB" id="263863at2759"/>
<dbReference type="AlphaFoldDB" id="A0A0N0P4C9"/>
<dbReference type="OMA" id="SYDPARM"/>
<protein>
    <submittedName>
        <fullName evidence="2">Uncharacterized protein</fullName>
    </submittedName>
</protein>
<reference evidence="2 3" key="1">
    <citation type="journal article" date="2015" name="PLoS Pathog.">
        <title>Leptomonas seymouri: Adaptations to the Dixenous Life Cycle Analyzed by Genome Sequencing, Transcriptome Profiling and Co-infection with Leishmania donovani.</title>
        <authorList>
            <person name="Kraeva N."/>
            <person name="Butenko A."/>
            <person name="Hlavacova J."/>
            <person name="Kostygov A."/>
            <person name="Myskova J."/>
            <person name="Grybchuk D."/>
            <person name="Lestinova T."/>
            <person name="Votypka J."/>
            <person name="Volf P."/>
            <person name="Opperdoes F."/>
            <person name="Flegontov P."/>
            <person name="Lukes J."/>
            <person name="Yurchenko V."/>
        </authorList>
    </citation>
    <scope>NUCLEOTIDE SEQUENCE [LARGE SCALE GENOMIC DNA]</scope>
    <source>
        <strain evidence="2 3">ATCC 30220</strain>
    </source>
</reference>
<evidence type="ECO:0000313" key="2">
    <source>
        <dbReference type="EMBL" id="KPI84687.1"/>
    </source>
</evidence>
<dbReference type="Proteomes" id="UP000038009">
    <property type="component" value="Unassembled WGS sequence"/>
</dbReference>